<evidence type="ECO:0000256" key="4">
    <source>
        <dbReference type="ARBA" id="ARBA00023180"/>
    </source>
</evidence>
<dbReference type="SUPFAM" id="SSF63829">
    <property type="entry name" value="Calcium-dependent phosphotriesterase"/>
    <property type="match status" value="1"/>
</dbReference>
<organism evidence="6">
    <name type="scientific">Salvia splendens</name>
    <name type="common">Scarlet sage</name>
    <dbReference type="NCBI Taxonomy" id="180675"/>
    <lineage>
        <taxon>Eukaryota</taxon>
        <taxon>Viridiplantae</taxon>
        <taxon>Streptophyta</taxon>
        <taxon>Embryophyta</taxon>
        <taxon>Tracheophyta</taxon>
        <taxon>Spermatophyta</taxon>
        <taxon>Magnoliopsida</taxon>
        <taxon>eudicotyledons</taxon>
        <taxon>Gunneridae</taxon>
        <taxon>Pentapetalae</taxon>
        <taxon>asterids</taxon>
        <taxon>lamiids</taxon>
        <taxon>Lamiales</taxon>
        <taxon>Lamiaceae</taxon>
        <taxon>Nepetoideae</taxon>
        <taxon>Mentheae</taxon>
        <taxon>Salviinae</taxon>
        <taxon>Salvia</taxon>
        <taxon>Salvia subgen. Calosphace</taxon>
        <taxon>core Calosphace</taxon>
    </lineage>
</organism>
<gene>
    <name evidence="6" type="ORF">SASPL_112194</name>
</gene>
<dbReference type="Proteomes" id="UP000298416">
    <property type="component" value="Unassembled WGS sequence"/>
</dbReference>
<evidence type="ECO:0000256" key="2">
    <source>
        <dbReference type="ARBA" id="ARBA00009191"/>
    </source>
</evidence>
<name>A0A8X9A518_SALSN</name>
<dbReference type="InterPro" id="IPR018119">
    <property type="entry name" value="Strictosidine_synth_cons-reg"/>
</dbReference>
<dbReference type="InterPro" id="IPR011042">
    <property type="entry name" value="6-blade_b-propeller_TolB-like"/>
</dbReference>
<dbReference type="AlphaFoldDB" id="A0A8X9A518"/>
<keyword evidence="4" id="KW-0325">Glycoprotein</keyword>
<keyword evidence="7" id="KW-1185">Reference proteome</keyword>
<feature type="domain" description="Strictosidine synthase conserved region" evidence="5">
    <location>
        <begin position="1"/>
        <end position="57"/>
    </location>
</feature>
<dbReference type="GO" id="GO:0016787">
    <property type="term" value="F:hydrolase activity"/>
    <property type="evidence" value="ECO:0007669"/>
    <property type="project" value="TreeGrafter"/>
</dbReference>
<dbReference type="EMBL" id="PNBA02000004">
    <property type="protein sequence ID" value="KAG6427946.1"/>
    <property type="molecule type" value="Genomic_DNA"/>
</dbReference>
<dbReference type="PANTHER" id="PTHR10426:SF79">
    <property type="entry name" value="PROTEIN STRICTOSIDINE SYNTHASE-LIKE 2"/>
    <property type="match status" value="1"/>
</dbReference>
<comment type="similarity">
    <text evidence="2">Belongs to the strictosidine synthase family.</text>
</comment>
<proteinExistence type="inferred from homology"/>
<evidence type="ECO:0000313" key="6">
    <source>
        <dbReference type="EMBL" id="KAG6427946.1"/>
    </source>
</evidence>
<evidence type="ECO:0000259" key="5">
    <source>
        <dbReference type="Pfam" id="PF03088"/>
    </source>
</evidence>
<evidence type="ECO:0000313" key="7">
    <source>
        <dbReference type="Proteomes" id="UP000298416"/>
    </source>
</evidence>
<keyword evidence="3" id="KW-0926">Vacuole</keyword>
<comment type="caution">
    <text evidence="6">The sequence shown here is derived from an EMBL/GenBank/DDBJ whole genome shotgun (WGS) entry which is preliminary data.</text>
</comment>
<reference evidence="6" key="1">
    <citation type="submission" date="2018-01" db="EMBL/GenBank/DDBJ databases">
        <authorList>
            <person name="Mao J.F."/>
        </authorList>
    </citation>
    <scope>NUCLEOTIDE SEQUENCE</scope>
    <source>
        <strain evidence="6">Huo1</strain>
        <tissue evidence="6">Leaf</tissue>
    </source>
</reference>
<dbReference type="Pfam" id="PF03088">
    <property type="entry name" value="Str_synth"/>
    <property type="match status" value="1"/>
</dbReference>
<dbReference type="GO" id="GO:0005773">
    <property type="term" value="C:vacuole"/>
    <property type="evidence" value="ECO:0007669"/>
    <property type="project" value="UniProtKB-SubCell"/>
</dbReference>
<evidence type="ECO:0000256" key="1">
    <source>
        <dbReference type="ARBA" id="ARBA00004116"/>
    </source>
</evidence>
<protein>
    <recommendedName>
        <fullName evidence="5">Strictosidine synthase conserved region domain-containing protein</fullName>
    </recommendedName>
</protein>
<reference evidence="6" key="2">
    <citation type="submission" date="2020-08" db="EMBL/GenBank/DDBJ databases">
        <title>Plant Genome Project.</title>
        <authorList>
            <person name="Zhang R.-G."/>
        </authorList>
    </citation>
    <scope>NUCLEOTIDE SEQUENCE</scope>
    <source>
        <strain evidence="6">Huo1</strain>
        <tissue evidence="6">Leaf</tissue>
    </source>
</reference>
<accession>A0A8X9A518</accession>
<dbReference type="Gene3D" id="2.120.10.30">
    <property type="entry name" value="TolB, C-terminal domain"/>
    <property type="match status" value="1"/>
</dbReference>
<dbReference type="GO" id="GO:0012505">
    <property type="term" value="C:endomembrane system"/>
    <property type="evidence" value="ECO:0007669"/>
    <property type="project" value="TreeGrafter"/>
</dbReference>
<evidence type="ECO:0000256" key="3">
    <source>
        <dbReference type="ARBA" id="ARBA00022554"/>
    </source>
</evidence>
<comment type="subcellular location">
    <subcellularLocation>
        <location evidence="1">Vacuole</location>
    </subcellularLocation>
</comment>
<dbReference type="PANTHER" id="PTHR10426">
    <property type="entry name" value="STRICTOSIDINE SYNTHASE-RELATED"/>
    <property type="match status" value="1"/>
</dbReference>
<sequence length="124" mass="13894">MSGDDSGRVMKFDARTRKTSVLVDKLKFPNGVALSRNGDFLLSVETTTCKLYKLWLKTRNVEVVIDGRAMGIRLDRNGNVVDVLEFGKWKEVSEVHGENGSLWIGPVIKPFSLTHTIPNSNNFL</sequence>